<dbReference type="EMBL" id="JANPWB010000005">
    <property type="protein sequence ID" value="KAJ1190000.1"/>
    <property type="molecule type" value="Genomic_DNA"/>
</dbReference>
<dbReference type="AlphaFoldDB" id="A0AAV7ULW3"/>
<name>A0AAV7ULW3_PLEWA</name>
<organism evidence="2 3">
    <name type="scientific">Pleurodeles waltl</name>
    <name type="common">Iberian ribbed newt</name>
    <dbReference type="NCBI Taxonomy" id="8319"/>
    <lineage>
        <taxon>Eukaryota</taxon>
        <taxon>Metazoa</taxon>
        <taxon>Chordata</taxon>
        <taxon>Craniata</taxon>
        <taxon>Vertebrata</taxon>
        <taxon>Euteleostomi</taxon>
        <taxon>Amphibia</taxon>
        <taxon>Batrachia</taxon>
        <taxon>Caudata</taxon>
        <taxon>Salamandroidea</taxon>
        <taxon>Salamandridae</taxon>
        <taxon>Pleurodelinae</taxon>
        <taxon>Pleurodeles</taxon>
    </lineage>
</organism>
<comment type="caution">
    <text evidence="2">The sequence shown here is derived from an EMBL/GenBank/DDBJ whole genome shotgun (WGS) entry which is preliminary data.</text>
</comment>
<feature type="compositionally biased region" description="Polar residues" evidence="1">
    <location>
        <begin position="28"/>
        <end position="42"/>
    </location>
</feature>
<protein>
    <submittedName>
        <fullName evidence="2">Uncharacterized protein</fullName>
    </submittedName>
</protein>
<gene>
    <name evidence="2" type="ORF">NDU88_006740</name>
</gene>
<keyword evidence="3" id="KW-1185">Reference proteome</keyword>
<feature type="region of interest" description="Disordered" evidence="1">
    <location>
        <begin position="1"/>
        <end position="86"/>
    </location>
</feature>
<evidence type="ECO:0000256" key="1">
    <source>
        <dbReference type="SAM" id="MobiDB-lite"/>
    </source>
</evidence>
<accession>A0AAV7ULW3</accession>
<evidence type="ECO:0000313" key="2">
    <source>
        <dbReference type="EMBL" id="KAJ1190000.1"/>
    </source>
</evidence>
<proteinExistence type="predicted"/>
<sequence length="86" mass="9283">MQPETSALIRRWSRGRISHDTAPGSAADPSSGTRSRGQSAASHSERAGRRRGHSNSAGRPPPPKRPRTSLCSYSCQRRSRAAGWAT</sequence>
<evidence type="ECO:0000313" key="3">
    <source>
        <dbReference type="Proteomes" id="UP001066276"/>
    </source>
</evidence>
<reference evidence="2" key="1">
    <citation type="journal article" date="2022" name="bioRxiv">
        <title>Sequencing and chromosome-scale assembly of the giantPleurodeles waltlgenome.</title>
        <authorList>
            <person name="Brown T."/>
            <person name="Elewa A."/>
            <person name="Iarovenko S."/>
            <person name="Subramanian E."/>
            <person name="Araus A.J."/>
            <person name="Petzold A."/>
            <person name="Susuki M."/>
            <person name="Suzuki K.-i.T."/>
            <person name="Hayashi T."/>
            <person name="Toyoda A."/>
            <person name="Oliveira C."/>
            <person name="Osipova E."/>
            <person name="Leigh N.D."/>
            <person name="Simon A."/>
            <person name="Yun M.H."/>
        </authorList>
    </citation>
    <scope>NUCLEOTIDE SEQUENCE</scope>
    <source>
        <strain evidence="2">20211129_DDA</strain>
        <tissue evidence="2">Liver</tissue>
    </source>
</reference>
<dbReference type="Proteomes" id="UP001066276">
    <property type="component" value="Chromosome 3_1"/>
</dbReference>